<dbReference type="RefSeq" id="WP_103992572.1">
    <property type="nucleotide sequence ID" value="NZ_CP031313.1"/>
</dbReference>
<evidence type="ECO:0000313" key="5">
    <source>
        <dbReference type="Proteomes" id="UP000296733"/>
    </source>
</evidence>
<keyword evidence="2" id="KW-0614">Plasmid</keyword>
<evidence type="ECO:0000313" key="3">
    <source>
        <dbReference type="EMBL" id="SEG62356.1"/>
    </source>
</evidence>
<evidence type="ECO:0000313" key="4">
    <source>
        <dbReference type="Proteomes" id="UP000236740"/>
    </source>
</evidence>
<gene>
    <name evidence="2" type="ORF">DV707_16860</name>
    <name evidence="3" type="ORF">SAMN04488133_2891</name>
</gene>
<feature type="domain" description="LUD" evidence="1">
    <location>
        <begin position="60"/>
        <end position="164"/>
    </location>
</feature>
<proteinExistence type="predicted"/>
<dbReference type="SUPFAM" id="SSF100950">
    <property type="entry name" value="NagB/RpiA/CoA transferase-like"/>
    <property type="match status" value="1"/>
</dbReference>
<geneLocation type="plasmid" evidence="2">
    <name>unnamed2</name>
</geneLocation>
<dbReference type="Proteomes" id="UP000296733">
    <property type="component" value="Plasmid unnamed2"/>
</dbReference>
<evidence type="ECO:0000259" key="1">
    <source>
        <dbReference type="Pfam" id="PF02589"/>
    </source>
</evidence>
<dbReference type="InterPro" id="IPR003741">
    <property type="entry name" value="LUD_dom"/>
</dbReference>
<protein>
    <submittedName>
        <fullName evidence="3">L-lactate dehydrogenase complex protein LldG</fullName>
    </submittedName>
    <submittedName>
        <fullName evidence="2">Lactate utilization protein C</fullName>
    </submittedName>
</protein>
<reference evidence="3 4" key="1">
    <citation type="submission" date="2016-10" db="EMBL/GenBank/DDBJ databases">
        <authorList>
            <person name="de Groot N.N."/>
        </authorList>
    </citation>
    <scope>NUCLEOTIDE SEQUENCE [LARGE SCALE GENOMIC DNA]</scope>
    <source>
        <strain evidence="3 4">CGMCC 1.10331</strain>
    </source>
</reference>
<organism evidence="3 4">
    <name type="scientific">Halobellus limi</name>
    <dbReference type="NCBI Taxonomy" id="699433"/>
    <lineage>
        <taxon>Archaea</taxon>
        <taxon>Methanobacteriati</taxon>
        <taxon>Methanobacteriota</taxon>
        <taxon>Stenosarchaea group</taxon>
        <taxon>Halobacteria</taxon>
        <taxon>Halobacteriales</taxon>
        <taxon>Haloferacaceae</taxon>
        <taxon>Halobellus</taxon>
    </lineage>
</organism>
<reference evidence="2 5" key="2">
    <citation type="journal article" date="2019" name="Nat. Commun.">
        <title>A new type of DNA phosphorothioation-based antiviral system in archaea.</title>
        <authorList>
            <person name="Xiong L."/>
            <person name="Liu S."/>
            <person name="Chen S."/>
            <person name="Xiao Y."/>
            <person name="Zhu B."/>
            <person name="Gao Y."/>
            <person name="Zhang Y."/>
            <person name="Chen B."/>
            <person name="Luo J."/>
            <person name="Deng Z."/>
            <person name="Chen X."/>
            <person name="Wang L."/>
            <person name="Chen S."/>
        </authorList>
    </citation>
    <scope>NUCLEOTIDE SEQUENCE [LARGE SCALE GENOMIC DNA]</scope>
    <source>
        <strain evidence="2 5">CGMCC 1.10331</strain>
        <plasmid evidence="2 5">unnamed2</plasmid>
    </source>
</reference>
<dbReference type="Proteomes" id="UP000236740">
    <property type="component" value="Unassembled WGS sequence"/>
</dbReference>
<dbReference type="GeneID" id="79021006"/>
<sequence>MSIVSEFQHSLSEADADSVVTTPQSFESTLSQVVDTPAVGALLPFDSVSLARTEVATDPTPSQLEGAVTGVTGSRLGIATLGTVAVESRTAGDEYVSLYPEKHVVVIKATDLKPDLTAAFEWLEAEFEAQHRSFVFATGPSATADMGALVRGVHGPRDVCVIILSDDE</sequence>
<dbReference type="Gene3D" id="3.40.50.10420">
    <property type="entry name" value="NagB/RpiA/CoA transferase-like"/>
    <property type="match status" value="1"/>
</dbReference>
<dbReference type="PANTHER" id="PTHR43682:SF1">
    <property type="entry name" value="LACTATE UTILIZATION PROTEIN C"/>
    <property type="match status" value="1"/>
</dbReference>
<dbReference type="AlphaFoldDB" id="A0A1H6BQ84"/>
<keyword evidence="4" id="KW-1185">Reference proteome</keyword>
<accession>A0A1H6BQ84</accession>
<name>A0A1H6BQ84_9EURY</name>
<dbReference type="PANTHER" id="PTHR43682">
    <property type="entry name" value="LACTATE UTILIZATION PROTEIN C"/>
    <property type="match status" value="1"/>
</dbReference>
<dbReference type="EMBL" id="FNVN01000005">
    <property type="protein sequence ID" value="SEG62356.1"/>
    <property type="molecule type" value="Genomic_DNA"/>
</dbReference>
<dbReference type="EMBL" id="CP031313">
    <property type="protein sequence ID" value="QCC49408.1"/>
    <property type="molecule type" value="Genomic_DNA"/>
</dbReference>
<evidence type="ECO:0000313" key="2">
    <source>
        <dbReference type="EMBL" id="QCC49408.1"/>
    </source>
</evidence>
<dbReference type="InterPro" id="IPR037171">
    <property type="entry name" value="NagB/RpiA_transferase-like"/>
</dbReference>
<dbReference type="Pfam" id="PF02589">
    <property type="entry name" value="LUD_dom"/>
    <property type="match status" value="1"/>
</dbReference>
<dbReference type="InterPro" id="IPR024185">
    <property type="entry name" value="FTHF_cligase-like_sf"/>
</dbReference>
<dbReference type="KEGG" id="hlm:DV707_16860"/>
<dbReference type="OrthoDB" id="199019at2157"/>